<accession>A0ABT5XXZ1</accession>
<keyword evidence="2" id="KW-1185">Reference proteome</keyword>
<organism evidence="1 2">
    <name type="scientific">Flagellimonas yonaguniensis</name>
    <dbReference type="NCBI Taxonomy" id="3031325"/>
    <lineage>
        <taxon>Bacteria</taxon>
        <taxon>Pseudomonadati</taxon>
        <taxon>Bacteroidota</taxon>
        <taxon>Flavobacteriia</taxon>
        <taxon>Flavobacteriales</taxon>
        <taxon>Flavobacteriaceae</taxon>
        <taxon>Flagellimonas</taxon>
    </lineage>
</organism>
<dbReference type="RefSeq" id="WP_275615299.1">
    <property type="nucleotide sequence ID" value="NZ_JARFVB010000003.1"/>
</dbReference>
<dbReference type="EMBL" id="JARFVB010000003">
    <property type="protein sequence ID" value="MDF0716060.1"/>
    <property type="molecule type" value="Genomic_DNA"/>
</dbReference>
<protein>
    <recommendedName>
        <fullName evidence="3">Sigma-70 family RNA polymerase sigma factor</fullName>
    </recommendedName>
</protein>
<evidence type="ECO:0000313" key="1">
    <source>
        <dbReference type="EMBL" id="MDF0716060.1"/>
    </source>
</evidence>
<dbReference type="Proteomes" id="UP001221366">
    <property type="component" value="Unassembled WGS sequence"/>
</dbReference>
<proteinExistence type="predicted"/>
<sequence>MDFIRKRQIQVELDKISEQEWEEICNRCKSFLKKKLFNKTSFGAHSEKELGVPAIDYYFEEAVSKIFAFEWEWQFEKYTIVQQVMRIAGSLISKKVDKYRRKAENGLVETEYNDDMAYDLFDEVYDAGIDELLDCIERIVKEGDEFLQMHWESIKEGLKSSQIAEIIEKPVNYVYRQNEKLIYHAKTKCLTNHDI</sequence>
<name>A0ABT5XXZ1_9FLAO</name>
<reference evidence="1 2" key="1">
    <citation type="submission" date="2023-03" db="EMBL/GenBank/DDBJ databases">
        <title>Muricauda XX sp. nov. and Muricauda XXX sp. nov., two novel species isolated from Okinawa Trough.</title>
        <authorList>
            <person name="Cao W."/>
            <person name="Deng X."/>
        </authorList>
    </citation>
    <scope>NUCLEOTIDE SEQUENCE [LARGE SCALE GENOMIC DNA]</scope>
    <source>
        <strain evidence="1 2">334s03</strain>
    </source>
</reference>
<gene>
    <name evidence="1" type="ORF">PY092_07885</name>
</gene>
<evidence type="ECO:0008006" key="3">
    <source>
        <dbReference type="Google" id="ProtNLM"/>
    </source>
</evidence>
<evidence type="ECO:0000313" key="2">
    <source>
        <dbReference type="Proteomes" id="UP001221366"/>
    </source>
</evidence>
<comment type="caution">
    <text evidence="1">The sequence shown here is derived from an EMBL/GenBank/DDBJ whole genome shotgun (WGS) entry which is preliminary data.</text>
</comment>